<feature type="compositionally biased region" description="Polar residues" evidence="1">
    <location>
        <begin position="1"/>
        <end position="13"/>
    </location>
</feature>
<dbReference type="RefSeq" id="WP_179700064.1">
    <property type="nucleotide sequence ID" value="NZ_BAAAHA010000004.1"/>
</dbReference>
<feature type="transmembrane region" description="Helical" evidence="2">
    <location>
        <begin position="115"/>
        <end position="135"/>
    </location>
</feature>
<gene>
    <name evidence="3" type="ORF">HNR14_000909</name>
</gene>
<feature type="region of interest" description="Disordered" evidence="1">
    <location>
        <begin position="1"/>
        <end position="67"/>
    </location>
</feature>
<comment type="caution">
    <text evidence="3">The sequence shown here is derived from an EMBL/GenBank/DDBJ whole genome shotgun (WGS) entry which is preliminary data.</text>
</comment>
<reference evidence="3 4" key="1">
    <citation type="submission" date="2020-07" db="EMBL/GenBank/DDBJ databases">
        <title>Sequencing the genomes of 1000 actinobacteria strains.</title>
        <authorList>
            <person name="Klenk H.-P."/>
        </authorList>
    </citation>
    <scope>NUCLEOTIDE SEQUENCE [LARGE SCALE GENOMIC DNA]</scope>
    <source>
        <strain evidence="3 4">DSM 15166</strain>
    </source>
</reference>
<dbReference type="AlphaFoldDB" id="A0A853DKW4"/>
<feature type="compositionally biased region" description="Low complexity" evidence="1">
    <location>
        <begin position="14"/>
        <end position="37"/>
    </location>
</feature>
<evidence type="ECO:0000313" key="3">
    <source>
        <dbReference type="EMBL" id="NYK09028.1"/>
    </source>
</evidence>
<keyword evidence="2" id="KW-0812">Transmembrane</keyword>
<feature type="transmembrane region" description="Helical" evidence="2">
    <location>
        <begin position="76"/>
        <end position="95"/>
    </location>
</feature>
<evidence type="ECO:0000256" key="2">
    <source>
        <dbReference type="SAM" id="Phobius"/>
    </source>
</evidence>
<keyword evidence="2" id="KW-0472">Membrane</keyword>
<dbReference type="Proteomes" id="UP000521075">
    <property type="component" value="Unassembled WGS sequence"/>
</dbReference>
<evidence type="ECO:0000256" key="1">
    <source>
        <dbReference type="SAM" id="MobiDB-lite"/>
    </source>
</evidence>
<keyword evidence="4" id="KW-1185">Reference proteome</keyword>
<name>A0A853DKW4_9MICO</name>
<keyword evidence="2" id="KW-1133">Transmembrane helix</keyword>
<dbReference type="EMBL" id="JACCHJ010000001">
    <property type="protein sequence ID" value="NYK09028.1"/>
    <property type="molecule type" value="Genomic_DNA"/>
</dbReference>
<evidence type="ECO:0000313" key="4">
    <source>
        <dbReference type="Proteomes" id="UP000521075"/>
    </source>
</evidence>
<sequence length="145" mass="15396">MTTDANQTPDPSDTQPTEALPTTEQPTTQQPTVEQPTASQPTRPLPAEPWLTPPPPSSWSPATSTASRPPIRWGGVVWGLLLVLFAAGTLFVLSAPERLAAVEVWLAALTPGTAWALWLAAAGVLIVVFALLGAIRSAQRRRQTA</sequence>
<protein>
    <submittedName>
        <fullName evidence="3">Uncharacterized protein</fullName>
    </submittedName>
</protein>
<accession>A0A853DKW4</accession>
<organism evidence="3 4">
    <name type="scientific">Leifsonia naganoensis</name>
    <dbReference type="NCBI Taxonomy" id="150025"/>
    <lineage>
        <taxon>Bacteria</taxon>
        <taxon>Bacillati</taxon>
        <taxon>Actinomycetota</taxon>
        <taxon>Actinomycetes</taxon>
        <taxon>Micrococcales</taxon>
        <taxon>Microbacteriaceae</taxon>
        <taxon>Leifsonia</taxon>
    </lineage>
</organism>
<feature type="compositionally biased region" description="Pro residues" evidence="1">
    <location>
        <begin position="43"/>
        <end position="58"/>
    </location>
</feature>
<proteinExistence type="predicted"/>